<dbReference type="Gene3D" id="3.40.50.1240">
    <property type="entry name" value="Phosphoglycerate mutase-like"/>
    <property type="match status" value="1"/>
</dbReference>
<dbReference type="PANTHER" id="PTHR48100">
    <property type="entry name" value="BROAD-SPECIFICITY PHOSPHATASE YOR283W-RELATED"/>
    <property type="match status" value="1"/>
</dbReference>
<feature type="region of interest" description="Disordered" evidence="2">
    <location>
        <begin position="254"/>
        <end position="298"/>
    </location>
</feature>
<dbReference type="InterPro" id="IPR001345">
    <property type="entry name" value="PG/BPGM_mutase_AS"/>
</dbReference>
<evidence type="ECO:0000313" key="4">
    <source>
        <dbReference type="Proteomes" id="UP000751190"/>
    </source>
</evidence>
<dbReference type="PANTHER" id="PTHR48100:SF10">
    <property type="entry name" value="2-CARBOXY-D-ARABINITOL-1-PHOSPHATASE-RELATED"/>
    <property type="match status" value="1"/>
</dbReference>
<feature type="binding site" evidence="1">
    <location>
        <begin position="29"/>
        <end position="36"/>
    </location>
    <ligand>
        <name>substrate</name>
    </ligand>
</feature>
<evidence type="ECO:0000256" key="2">
    <source>
        <dbReference type="SAM" id="MobiDB-lite"/>
    </source>
</evidence>
<evidence type="ECO:0000256" key="1">
    <source>
        <dbReference type="PIRSR" id="PIRSR613078-2"/>
    </source>
</evidence>
<protein>
    <recommendedName>
        <fullName evidence="5">Phosphoglycerate mutase</fullName>
    </recommendedName>
</protein>
<dbReference type="InterPro" id="IPR013078">
    <property type="entry name" value="His_Pase_superF_clade-1"/>
</dbReference>
<dbReference type="SMART" id="SM00855">
    <property type="entry name" value="PGAM"/>
    <property type="match status" value="1"/>
</dbReference>
<evidence type="ECO:0000313" key="3">
    <source>
        <dbReference type="EMBL" id="KAG8465688.1"/>
    </source>
</evidence>
<comment type="caution">
    <text evidence="3">The sequence shown here is derived from an EMBL/GenBank/DDBJ whole genome shotgun (WGS) entry which is preliminary data.</text>
</comment>
<keyword evidence="4" id="KW-1185">Reference proteome</keyword>
<sequence>MHTPLLMLATAATLPVTGPTGVRRLHITRHGETTWNAAERLQGTLDESTLTPLGERQAAELGRRLAAEEAGAIESVVCSPLGRARQTHAIVHAHYVAHGAAAPLPAPAVNTDLREIDLREWEGRLKHELATGADARAWRVWKQRPSDFAFADGFAPLRELMQRAERSWRALVAHPPPLPPPPARGADKPSDAAGDERARRGGATLVIAHGGLNRALLLTALGLPIERFSEPRFAFENCAWAEVEVRPGEGPDGVRWRWRHPGPAGEWRTARSEQEEAERQHRAGRPLAQRAEPPSATF</sequence>
<proteinExistence type="predicted"/>
<gene>
    <name evidence="3" type="ORF">KFE25_002995</name>
</gene>
<feature type="compositionally biased region" description="Basic and acidic residues" evidence="2">
    <location>
        <begin position="268"/>
        <end position="281"/>
    </location>
</feature>
<evidence type="ECO:0008006" key="5">
    <source>
        <dbReference type="Google" id="ProtNLM"/>
    </source>
</evidence>
<feature type="compositionally biased region" description="Basic and acidic residues" evidence="2">
    <location>
        <begin position="185"/>
        <end position="197"/>
    </location>
</feature>
<dbReference type="Proteomes" id="UP000751190">
    <property type="component" value="Unassembled WGS sequence"/>
</dbReference>
<dbReference type="OMA" id="TITPRIY"/>
<dbReference type="SUPFAM" id="SSF53254">
    <property type="entry name" value="Phosphoglycerate mutase-like"/>
    <property type="match status" value="1"/>
</dbReference>
<organism evidence="3 4">
    <name type="scientific">Diacronema lutheri</name>
    <name type="common">Unicellular marine alga</name>
    <name type="synonym">Monochrysis lutheri</name>
    <dbReference type="NCBI Taxonomy" id="2081491"/>
    <lineage>
        <taxon>Eukaryota</taxon>
        <taxon>Haptista</taxon>
        <taxon>Haptophyta</taxon>
        <taxon>Pavlovophyceae</taxon>
        <taxon>Pavlovales</taxon>
        <taxon>Pavlovaceae</taxon>
        <taxon>Diacronema</taxon>
    </lineage>
</organism>
<dbReference type="InterPro" id="IPR029033">
    <property type="entry name" value="His_PPase_superfam"/>
</dbReference>
<dbReference type="OrthoDB" id="354304at2759"/>
<dbReference type="EMBL" id="JAGTXO010000010">
    <property type="protein sequence ID" value="KAG8465688.1"/>
    <property type="molecule type" value="Genomic_DNA"/>
</dbReference>
<reference evidence="3" key="1">
    <citation type="submission" date="2021-05" db="EMBL/GenBank/DDBJ databases">
        <title>The genome of the haptophyte Pavlova lutheri (Diacronema luteri, Pavlovales) - a model for lipid biosynthesis in eukaryotic algae.</title>
        <authorList>
            <person name="Hulatt C.J."/>
            <person name="Posewitz M.C."/>
        </authorList>
    </citation>
    <scope>NUCLEOTIDE SEQUENCE</scope>
    <source>
        <strain evidence="3">NIVA-4/92</strain>
    </source>
</reference>
<feature type="binding site" evidence="1">
    <location>
        <position position="83"/>
    </location>
    <ligand>
        <name>substrate</name>
    </ligand>
</feature>
<dbReference type="Pfam" id="PF00300">
    <property type="entry name" value="His_Phos_1"/>
    <property type="match status" value="2"/>
</dbReference>
<dbReference type="PROSITE" id="PS00175">
    <property type="entry name" value="PG_MUTASE"/>
    <property type="match status" value="1"/>
</dbReference>
<feature type="compositionally biased region" description="Pro residues" evidence="2">
    <location>
        <begin position="174"/>
        <end position="183"/>
    </location>
</feature>
<name>A0A8J5XJC7_DIALT</name>
<dbReference type="CDD" id="cd07067">
    <property type="entry name" value="HP_PGM_like"/>
    <property type="match status" value="1"/>
</dbReference>
<dbReference type="AlphaFoldDB" id="A0A8J5XJC7"/>
<feature type="region of interest" description="Disordered" evidence="2">
    <location>
        <begin position="172"/>
        <end position="197"/>
    </location>
</feature>
<dbReference type="InterPro" id="IPR050275">
    <property type="entry name" value="PGM_Phosphatase"/>
</dbReference>
<accession>A0A8J5XJC7</accession>
<dbReference type="GO" id="GO:0016791">
    <property type="term" value="F:phosphatase activity"/>
    <property type="evidence" value="ECO:0007669"/>
    <property type="project" value="TreeGrafter"/>
</dbReference>